<dbReference type="SUPFAM" id="SSF53822">
    <property type="entry name" value="Periplasmic binding protein-like I"/>
    <property type="match status" value="1"/>
</dbReference>
<dbReference type="PROSITE" id="PS50943">
    <property type="entry name" value="HTH_CROC1"/>
    <property type="match status" value="1"/>
</dbReference>
<reference evidence="6 7" key="1">
    <citation type="submission" date="2017-05" db="EMBL/GenBank/DDBJ databases">
        <authorList>
            <person name="Song R."/>
            <person name="Chenine A.L."/>
            <person name="Ruprecht R.M."/>
        </authorList>
    </citation>
    <scope>NUCLEOTIDE SEQUENCE [LARGE SCALE GENOMIC DNA]</scope>
    <source>
        <strain evidence="6 7">CECT 8899</strain>
    </source>
</reference>
<evidence type="ECO:0000259" key="4">
    <source>
        <dbReference type="PROSITE" id="PS50932"/>
    </source>
</evidence>
<dbReference type="GO" id="GO:0003700">
    <property type="term" value="F:DNA-binding transcription factor activity"/>
    <property type="evidence" value="ECO:0007669"/>
    <property type="project" value="TreeGrafter"/>
</dbReference>
<dbReference type="InterPro" id="IPR001761">
    <property type="entry name" value="Peripla_BP/Lac1_sug-bd_dom"/>
</dbReference>
<dbReference type="Gene3D" id="1.10.260.40">
    <property type="entry name" value="lambda repressor-like DNA-binding domains"/>
    <property type="match status" value="1"/>
</dbReference>
<organism evidence="6 7">
    <name type="scientific">Flavimaricola marinus</name>
    <dbReference type="NCBI Taxonomy" id="1819565"/>
    <lineage>
        <taxon>Bacteria</taxon>
        <taxon>Pseudomonadati</taxon>
        <taxon>Pseudomonadota</taxon>
        <taxon>Alphaproteobacteria</taxon>
        <taxon>Rhodobacterales</taxon>
        <taxon>Paracoccaceae</taxon>
        <taxon>Flavimaricola</taxon>
    </lineage>
</organism>
<keyword evidence="2" id="KW-0238">DNA-binding</keyword>
<dbReference type="SMART" id="SM00354">
    <property type="entry name" value="HTH_LACI"/>
    <property type="match status" value="1"/>
</dbReference>
<gene>
    <name evidence="6" type="primary">galS_1</name>
    <name evidence="6" type="ORF">LOM8899_01270</name>
</gene>
<name>A0A238LBX6_9RHOB</name>
<dbReference type="GO" id="GO:0000976">
    <property type="term" value="F:transcription cis-regulatory region binding"/>
    <property type="evidence" value="ECO:0007669"/>
    <property type="project" value="TreeGrafter"/>
</dbReference>
<dbReference type="Pfam" id="PF00356">
    <property type="entry name" value="LacI"/>
    <property type="match status" value="1"/>
</dbReference>
<proteinExistence type="predicted"/>
<evidence type="ECO:0000313" key="6">
    <source>
        <dbReference type="EMBL" id="SMY07138.1"/>
    </source>
</evidence>
<dbReference type="EMBL" id="FXZK01000001">
    <property type="protein sequence ID" value="SMY07138.1"/>
    <property type="molecule type" value="Genomic_DNA"/>
</dbReference>
<accession>A0A238LBX6</accession>
<dbReference type="InterPro" id="IPR028082">
    <property type="entry name" value="Peripla_BP_I"/>
</dbReference>
<dbReference type="RefSeq" id="WP_093991218.1">
    <property type="nucleotide sequence ID" value="NZ_FXZK01000001.1"/>
</dbReference>
<feature type="domain" description="HTH lacI-type" evidence="4">
    <location>
        <begin position="2"/>
        <end position="56"/>
    </location>
</feature>
<dbReference type="OrthoDB" id="8433438at2"/>
<feature type="domain" description="HTH cro/C1-type" evidence="5">
    <location>
        <begin position="3"/>
        <end position="46"/>
    </location>
</feature>
<evidence type="ECO:0000313" key="7">
    <source>
        <dbReference type="Proteomes" id="UP000201613"/>
    </source>
</evidence>
<dbReference type="SUPFAM" id="SSF47413">
    <property type="entry name" value="lambda repressor-like DNA-binding domains"/>
    <property type="match status" value="1"/>
</dbReference>
<evidence type="ECO:0000256" key="3">
    <source>
        <dbReference type="ARBA" id="ARBA00023163"/>
    </source>
</evidence>
<protein>
    <submittedName>
        <fullName evidence="6">HTH-type transcriptional regulator GalS</fullName>
    </submittedName>
</protein>
<keyword evidence="7" id="KW-1185">Reference proteome</keyword>
<keyword evidence="3" id="KW-0804">Transcription</keyword>
<dbReference type="AlphaFoldDB" id="A0A238LBX6"/>
<evidence type="ECO:0000259" key="5">
    <source>
        <dbReference type="PROSITE" id="PS50943"/>
    </source>
</evidence>
<dbReference type="PROSITE" id="PS50932">
    <property type="entry name" value="HTH_LACI_2"/>
    <property type="match status" value="1"/>
</dbReference>
<dbReference type="CDD" id="cd01392">
    <property type="entry name" value="HTH_LacI"/>
    <property type="match status" value="1"/>
</dbReference>
<keyword evidence="1" id="KW-0805">Transcription regulation</keyword>
<dbReference type="PANTHER" id="PTHR30146">
    <property type="entry name" value="LACI-RELATED TRANSCRIPTIONAL REPRESSOR"/>
    <property type="match status" value="1"/>
</dbReference>
<dbReference type="InterPro" id="IPR000843">
    <property type="entry name" value="HTH_LacI"/>
</dbReference>
<evidence type="ECO:0000256" key="1">
    <source>
        <dbReference type="ARBA" id="ARBA00023015"/>
    </source>
</evidence>
<dbReference type="Gene3D" id="3.40.50.2300">
    <property type="match status" value="2"/>
</dbReference>
<dbReference type="PANTHER" id="PTHR30146:SF109">
    <property type="entry name" value="HTH-TYPE TRANSCRIPTIONAL REGULATOR GALS"/>
    <property type="match status" value="1"/>
</dbReference>
<dbReference type="Proteomes" id="UP000201613">
    <property type="component" value="Unassembled WGS sequence"/>
</dbReference>
<dbReference type="Pfam" id="PF00532">
    <property type="entry name" value="Peripla_BP_1"/>
    <property type="match status" value="1"/>
</dbReference>
<sequence>MATLSDVARAAGLSPTAVSRHLNGRITLPAETRARIEAAIDALDYRPNLLARRLSTGRTEAIGLVTPEIDNPFFAELAAAVEVAAADHGYAVSITSTRGDPARETAAIERLRDRHVDGLMLMTGTPQDGTLAAALEGLTNVLLLDEDIPGPDLPRLFVDNTAGARAATRQLIELGHRHIAHISGQRGVSSVEQRYAGYLEALAEAGLSAGPCAFGRYRREFGEVAAREMLAADPRPTAIVTGSDEIAIGVMTVARQNGLTLPADLSLTGFDDILYAALIDPPLTTVRQPVAEMGRIAFDTLLASLNGEEVPRLTILPVTLQIRNSTASPKGLVR</sequence>
<dbReference type="InterPro" id="IPR001387">
    <property type="entry name" value="Cro/C1-type_HTH"/>
</dbReference>
<dbReference type="CDD" id="cd06267">
    <property type="entry name" value="PBP1_LacI_sugar_binding-like"/>
    <property type="match status" value="1"/>
</dbReference>
<dbReference type="InterPro" id="IPR010982">
    <property type="entry name" value="Lambda_DNA-bd_dom_sf"/>
</dbReference>
<evidence type="ECO:0000256" key="2">
    <source>
        <dbReference type="ARBA" id="ARBA00023125"/>
    </source>
</evidence>